<feature type="region of interest" description="Disordered" evidence="13">
    <location>
        <begin position="146"/>
        <end position="183"/>
    </location>
</feature>
<dbReference type="PROSITE" id="PS00888">
    <property type="entry name" value="CNMP_BINDING_1"/>
    <property type="match status" value="1"/>
</dbReference>
<keyword evidence="7" id="KW-0418">Kinase</keyword>
<dbReference type="PROSITE" id="PS00107">
    <property type="entry name" value="PROTEIN_KINASE_ATP"/>
    <property type="match status" value="1"/>
</dbReference>
<dbReference type="PANTHER" id="PTHR24353">
    <property type="entry name" value="CYCLIC NUCLEOTIDE-DEPENDENT PROTEIN KINASE"/>
    <property type="match status" value="1"/>
</dbReference>
<evidence type="ECO:0000256" key="7">
    <source>
        <dbReference type="ARBA" id="ARBA00022777"/>
    </source>
</evidence>
<reference evidence="17 18" key="1">
    <citation type="submission" date="2024-10" db="EMBL/GenBank/DDBJ databases">
        <title>Updated reference genomes for cyclostephanoid diatoms.</title>
        <authorList>
            <person name="Roberts W.R."/>
            <person name="Alverson A.J."/>
        </authorList>
    </citation>
    <scope>NUCLEOTIDE SEQUENCE [LARGE SCALE GENOMIC DNA]</scope>
    <source>
        <strain evidence="17 18">AJA232-27</strain>
    </source>
</reference>
<evidence type="ECO:0000256" key="8">
    <source>
        <dbReference type="ARBA" id="ARBA00022840"/>
    </source>
</evidence>
<dbReference type="GO" id="GO:0004692">
    <property type="term" value="F:cGMP-dependent protein kinase activity"/>
    <property type="evidence" value="ECO:0007669"/>
    <property type="project" value="UniProtKB-EC"/>
</dbReference>
<name>A0ABD3NC21_9STRA</name>
<dbReference type="Gene3D" id="2.60.120.10">
    <property type="entry name" value="Jelly Rolls"/>
    <property type="match status" value="2"/>
</dbReference>
<dbReference type="InterPro" id="IPR018488">
    <property type="entry name" value="cNMP-bd_CS"/>
</dbReference>
<dbReference type="Pfam" id="PF00027">
    <property type="entry name" value="cNMP_binding"/>
    <property type="match status" value="2"/>
</dbReference>
<evidence type="ECO:0000256" key="4">
    <source>
        <dbReference type="ARBA" id="ARBA00022535"/>
    </source>
</evidence>
<protein>
    <recommendedName>
        <fullName evidence="2">cGMP-dependent protein kinase</fullName>
        <ecNumber evidence="2">2.7.11.12</ecNumber>
    </recommendedName>
</protein>
<comment type="similarity">
    <text evidence="1">Belongs to the protein kinase superfamily. AGC Ser/Thr protein kinase family. cGMP subfamily.</text>
</comment>
<dbReference type="Pfam" id="PF00069">
    <property type="entry name" value="Pkinase"/>
    <property type="match status" value="1"/>
</dbReference>
<evidence type="ECO:0000259" key="15">
    <source>
        <dbReference type="PROSITE" id="PS50042"/>
    </source>
</evidence>
<dbReference type="Gene3D" id="1.10.510.10">
    <property type="entry name" value="Transferase(Phosphotransferase) domain 1"/>
    <property type="match status" value="1"/>
</dbReference>
<keyword evidence="3" id="KW-0723">Serine/threonine-protein kinase</keyword>
<dbReference type="SMART" id="SM00100">
    <property type="entry name" value="cNMP"/>
    <property type="match status" value="2"/>
</dbReference>
<dbReference type="InterPro" id="IPR014710">
    <property type="entry name" value="RmlC-like_jellyroll"/>
</dbReference>
<keyword evidence="9" id="KW-0142">cGMP-binding</keyword>
<evidence type="ECO:0000256" key="5">
    <source>
        <dbReference type="ARBA" id="ARBA00022679"/>
    </source>
</evidence>
<evidence type="ECO:0000256" key="6">
    <source>
        <dbReference type="ARBA" id="ARBA00022741"/>
    </source>
</evidence>
<dbReference type="PROSITE" id="PS00108">
    <property type="entry name" value="PROTEIN_KINASE_ST"/>
    <property type="match status" value="1"/>
</dbReference>
<dbReference type="GO" id="GO:0030553">
    <property type="term" value="F:cGMP binding"/>
    <property type="evidence" value="ECO:0007669"/>
    <property type="project" value="UniProtKB-KW"/>
</dbReference>
<evidence type="ECO:0000256" key="11">
    <source>
        <dbReference type="ARBA" id="ARBA00047462"/>
    </source>
</evidence>
<dbReference type="InterPro" id="IPR000595">
    <property type="entry name" value="cNMP-bd_dom"/>
</dbReference>
<comment type="caution">
    <text evidence="17">The sequence shown here is derived from an EMBL/GenBank/DDBJ whole genome shotgun (WGS) entry which is preliminary data.</text>
</comment>
<dbReference type="InterPro" id="IPR000961">
    <property type="entry name" value="AGC-kinase_C"/>
</dbReference>
<evidence type="ECO:0000256" key="1">
    <source>
        <dbReference type="ARBA" id="ARBA00006352"/>
    </source>
</evidence>
<evidence type="ECO:0000259" key="16">
    <source>
        <dbReference type="PROSITE" id="PS51285"/>
    </source>
</evidence>
<feature type="binding site" evidence="12">
    <location>
        <position position="537"/>
    </location>
    <ligand>
        <name>ATP</name>
        <dbReference type="ChEBI" id="CHEBI:30616"/>
    </ligand>
</feature>
<evidence type="ECO:0000259" key="14">
    <source>
        <dbReference type="PROSITE" id="PS50011"/>
    </source>
</evidence>
<evidence type="ECO:0000256" key="2">
    <source>
        <dbReference type="ARBA" id="ARBA00012428"/>
    </source>
</evidence>
<keyword evidence="18" id="KW-1185">Reference proteome</keyword>
<feature type="domain" description="Cyclic nucleotide-binding" evidence="15">
    <location>
        <begin position="365"/>
        <end position="469"/>
    </location>
</feature>
<dbReference type="SMART" id="SM00220">
    <property type="entry name" value="S_TKc"/>
    <property type="match status" value="1"/>
</dbReference>
<dbReference type="GO" id="GO:0005524">
    <property type="term" value="F:ATP binding"/>
    <property type="evidence" value="ECO:0007669"/>
    <property type="project" value="UniProtKB-UniRule"/>
</dbReference>
<comment type="catalytic activity">
    <reaction evidence="11">
        <text>L-seryl-[protein] + ATP = O-phospho-L-seryl-[protein] + ADP + H(+)</text>
        <dbReference type="Rhea" id="RHEA:17989"/>
        <dbReference type="Rhea" id="RHEA-COMP:9863"/>
        <dbReference type="Rhea" id="RHEA-COMP:11604"/>
        <dbReference type="ChEBI" id="CHEBI:15378"/>
        <dbReference type="ChEBI" id="CHEBI:29999"/>
        <dbReference type="ChEBI" id="CHEBI:30616"/>
        <dbReference type="ChEBI" id="CHEBI:83421"/>
        <dbReference type="ChEBI" id="CHEBI:456216"/>
        <dbReference type="EC" id="2.7.11.12"/>
    </reaction>
</comment>
<sequence length="832" mass="92030">MGSCLSFLLDPDNSDNTSGGSASKPRSPLVNENDTRRLTQAIDIMGNIHSKKGSPKKADLPQDVPAAHHVAAVTSPSSLPTAANGGGEDVADDEQTPLQFIFNMTGQNKPLDASDVTPSTLHEATNEIRLIRKFAADYLAAVEGGGGGGGGASSGVGDSAGFSMEDQPQDKSDESKDDVDDDYNDKNVRLAMYDKQDFASFRKISYEKSPEIRDLIYEAIRPNALFEFDTKEELLQIIDVFKPVMLTKGECVVRQGEVGSEFYVVESGTLSVHVSFRGGGGGGGGGMGEPSEVRVGTYTKGNTFGELALIFGSPRAATITAMTDDCKVWSLEREAYRSVISQIRYAQHMEKNAFLKSCVVSGHAFTDLFDEYMIEDLTIATKVDVYEAGEVILRQGEIGDTFYIVKSGRVDTYRKEERVGSIDEKKTFGTTSLLKGDPNPYTYMAANRVTLFYLTRRDFEAIMGRFQDVIDGNTVARTIHTKEKDASRRTFTTSMTHEEKFRCELHDLEHFKLLGRGAFGKVTLVQATRTKKVFALKAQSKHTIVTKGQQEHVMNELHITSDIDHQNIVRIHCAMQDDKYLYFLLDLLPGGELWSHLLKSTQKGMGGFSEDVTKFYAASVLLAFEVLHQSLIAYRDLKPENIVLNKKGYGVLVDFGLAKEISGGQTYTFCGTPDYMAPELIRRTGHNWAVDYWGLGVFIFELTHGSAPFYAKNNQVRIRKILKGFESVKVPSTFSGGLSDLISNLFTIDQSKRLGRTQNGIYAIKNHRWFAGFDWEGLSDQTLQAPIVPDIPSDIKSIGKLRIGSHLPDEDPPSSDWWPIISSELNVSDYAE</sequence>
<evidence type="ECO:0000256" key="12">
    <source>
        <dbReference type="PROSITE-ProRule" id="PRU10141"/>
    </source>
</evidence>
<dbReference type="PROSITE" id="PS50042">
    <property type="entry name" value="CNMP_BINDING_3"/>
    <property type="match status" value="2"/>
</dbReference>
<accession>A0ABD3NC21</accession>
<dbReference type="FunFam" id="3.30.200.20:FF:000042">
    <property type="entry name" value="Aurora kinase A"/>
    <property type="match status" value="1"/>
</dbReference>
<feature type="domain" description="AGC-kinase C-terminal" evidence="16">
    <location>
        <begin position="771"/>
        <end position="832"/>
    </location>
</feature>
<dbReference type="PROSITE" id="PS00889">
    <property type="entry name" value="CNMP_BINDING_2"/>
    <property type="match status" value="1"/>
</dbReference>
<evidence type="ECO:0000256" key="13">
    <source>
        <dbReference type="SAM" id="MobiDB-lite"/>
    </source>
</evidence>
<evidence type="ECO:0000256" key="3">
    <source>
        <dbReference type="ARBA" id="ARBA00022527"/>
    </source>
</evidence>
<dbReference type="Gene3D" id="3.30.200.20">
    <property type="entry name" value="Phosphorylase Kinase, domain 1"/>
    <property type="match status" value="1"/>
</dbReference>
<evidence type="ECO:0000256" key="9">
    <source>
        <dbReference type="ARBA" id="ARBA00022992"/>
    </source>
</evidence>
<organism evidence="17 18">
    <name type="scientific">Discostella pseudostelligera</name>
    <dbReference type="NCBI Taxonomy" id="259834"/>
    <lineage>
        <taxon>Eukaryota</taxon>
        <taxon>Sar</taxon>
        <taxon>Stramenopiles</taxon>
        <taxon>Ochrophyta</taxon>
        <taxon>Bacillariophyta</taxon>
        <taxon>Coscinodiscophyceae</taxon>
        <taxon>Thalassiosirophycidae</taxon>
        <taxon>Stephanodiscales</taxon>
        <taxon>Stephanodiscaceae</taxon>
        <taxon>Discostella</taxon>
    </lineage>
</organism>
<evidence type="ECO:0000313" key="18">
    <source>
        <dbReference type="Proteomes" id="UP001530293"/>
    </source>
</evidence>
<dbReference type="InterPro" id="IPR017441">
    <property type="entry name" value="Protein_kinase_ATP_BS"/>
</dbReference>
<evidence type="ECO:0000256" key="10">
    <source>
        <dbReference type="ARBA" id="ARBA00047298"/>
    </source>
</evidence>
<feature type="domain" description="Cyclic nucleotide-binding" evidence="15">
    <location>
        <begin position="225"/>
        <end position="357"/>
    </location>
</feature>
<dbReference type="InterPro" id="IPR011009">
    <property type="entry name" value="Kinase-like_dom_sf"/>
</dbReference>
<dbReference type="InterPro" id="IPR018490">
    <property type="entry name" value="cNMP-bd_dom_sf"/>
</dbReference>
<dbReference type="SUPFAM" id="SSF51206">
    <property type="entry name" value="cAMP-binding domain-like"/>
    <property type="match status" value="2"/>
</dbReference>
<feature type="domain" description="Protein kinase" evidence="14">
    <location>
        <begin position="508"/>
        <end position="770"/>
    </location>
</feature>
<dbReference type="PROSITE" id="PS50011">
    <property type="entry name" value="PROTEIN_KINASE_DOM"/>
    <property type="match status" value="1"/>
</dbReference>
<dbReference type="PROSITE" id="PS51285">
    <property type="entry name" value="AGC_KINASE_CTER"/>
    <property type="match status" value="1"/>
</dbReference>
<dbReference type="SUPFAM" id="SSF56112">
    <property type="entry name" value="Protein kinase-like (PK-like)"/>
    <property type="match status" value="1"/>
</dbReference>
<dbReference type="CDD" id="cd00038">
    <property type="entry name" value="CAP_ED"/>
    <property type="match status" value="2"/>
</dbReference>
<dbReference type="AlphaFoldDB" id="A0ABD3NC21"/>
<keyword evidence="4" id="KW-0140">cGMP</keyword>
<gene>
    <name evidence="17" type="ORF">ACHAWU_004405</name>
</gene>
<keyword evidence="8 12" id="KW-0067">ATP-binding</keyword>
<dbReference type="InterPro" id="IPR008271">
    <property type="entry name" value="Ser/Thr_kinase_AS"/>
</dbReference>
<proteinExistence type="inferred from homology"/>
<dbReference type="Proteomes" id="UP001530293">
    <property type="component" value="Unassembled WGS sequence"/>
</dbReference>
<comment type="catalytic activity">
    <reaction evidence="10">
        <text>L-threonyl-[protein] + ATP = O-phospho-L-threonyl-[protein] + ADP + H(+)</text>
        <dbReference type="Rhea" id="RHEA:46608"/>
        <dbReference type="Rhea" id="RHEA-COMP:11060"/>
        <dbReference type="Rhea" id="RHEA-COMP:11605"/>
        <dbReference type="ChEBI" id="CHEBI:15378"/>
        <dbReference type="ChEBI" id="CHEBI:30013"/>
        <dbReference type="ChEBI" id="CHEBI:30616"/>
        <dbReference type="ChEBI" id="CHEBI:61977"/>
        <dbReference type="ChEBI" id="CHEBI:456216"/>
        <dbReference type="EC" id="2.7.11.12"/>
    </reaction>
</comment>
<dbReference type="InterPro" id="IPR000719">
    <property type="entry name" value="Prot_kinase_dom"/>
</dbReference>
<dbReference type="PRINTS" id="PR00103">
    <property type="entry name" value="CAMPKINASE"/>
</dbReference>
<dbReference type="EC" id="2.7.11.12" evidence="2"/>
<dbReference type="EMBL" id="JALLBG020000020">
    <property type="protein sequence ID" value="KAL3771846.1"/>
    <property type="molecule type" value="Genomic_DNA"/>
</dbReference>
<keyword evidence="6 12" id="KW-0547">Nucleotide-binding</keyword>
<feature type="region of interest" description="Disordered" evidence="13">
    <location>
        <begin position="1"/>
        <end position="36"/>
    </location>
</feature>
<keyword evidence="5" id="KW-0808">Transferase</keyword>
<evidence type="ECO:0000313" key="17">
    <source>
        <dbReference type="EMBL" id="KAL3771846.1"/>
    </source>
</evidence>
<dbReference type="PANTHER" id="PTHR24353:SF147">
    <property type="entry name" value="CGMP-DEPENDENT SERINE_THREONIN PROTEIN KINASE-RELATED"/>
    <property type="match status" value="1"/>
</dbReference>